<sequence length="198" mass="20268">MLGSLLDDPLVVPHHRPVVVVVLLDHTGVAGLDTGDPESLVLGERLVELLLVVVDPAAGLVVREEPDIPLAPVLHHAFQVELRIRSAEVLLVGEVVALTGLPPLVPAFGQHVGDAVLGGEVHVAHDVVGGGTEVRPGGPAVPSLGDAPPHADVGGRLDPGGVPDGARLVEVEHQVRLDEITGAPPRGERAPGRGEGPG</sequence>
<name>A0A852YZH4_9ACTN</name>
<dbReference type="AlphaFoldDB" id="A0A852YZH4"/>
<feature type="region of interest" description="Disordered" evidence="1">
    <location>
        <begin position="130"/>
        <end position="164"/>
    </location>
</feature>
<evidence type="ECO:0000313" key="2">
    <source>
        <dbReference type="EMBL" id="NYH78929.1"/>
    </source>
</evidence>
<proteinExistence type="predicted"/>
<feature type="region of interest" description="Disordered" evidence="1">
    <location>
        <begin position="176"/>
        <end position="198"/>
    </location>
</feature>
<evidence type="ECO:0000256" key="1">
    <source>
        <dbReference type="SAM" id="MobiDB-lite"/>
    </source>
</evidence>
<protein>
    <submittedName>
        <fullName evidence="2">Uncharacterized protein</fullName>
    </submittedName>
</protein>
<dbReference type="Proteomes" id="UP000548304">
    <property type="component" value="Unassembled WGS sequence"/>
</dbReference>
<evidence type="ECO:0000313" key="3">
    <source>
        <dbReference type="Proteomes" id="UP000548304"/>
    </source>
</evidence>
<comment type="caution">
    <text evidence="2">The sequence shown here is derived from an EMBL/GenBank/DDBJ whole genome shotgun (WGS) entry which is preliminary data.</text>
</comment>
<keyword evidence="3" id="KW-1185">Reference proteome</keyword>
<gene>
    <name evidence="2" type="ORF">FHR84_002254</name>
</gene>
<organism evidence="2 3">
    <name type="scientific">Actinopolyspora biskrensis</name>
    <dbReference type="NCBI Taxonomy" id="1470178"/>
    <lineage>
        <taxon>Bacteria</taxon>
        <taxon>Bacillati</taxon>
        <taxon>Actinomycetota</taxon>
        <taxon>Actinomycetes</taxon>
        <taxon>Actinopolysporales</taxon>
        <taxon>Actinopolysporaceae</taxon>
        <taxon>Actinopolyspora</taxon>
    </lineage>
</organism>
<accession>A0A852YZH4</accession>
<dbReference type="EMBL" id="JACBYW010000003">
    <property type="protein sequence ID" value="NYH78929.1"/>
    <property type="molecule type" value="Genomic_DNA"/>
</dbReference>
<reference evidence="2 3" key="1">
    <citation type="submission" date="2020-07" db="EMBL/GenBank/DDBJ databases">
        <title>Genomic Encyclopedia of Type Strains, Phase III (KMG-III): the genomes of soil and plant-associated and newly described type strains.</title>
        <authorList>
            <person name="Whitman W."/>
        </authorList>
    </citation>
    <scope>NUCLEOTIDE SEQUENCE [LARGE SCALE GENOMIC DNA]</scope>
    <source>
        <strain evidence="2 3">CECT 8576</strain>
    </source>
</reference>